<evidence type="ECO:0000313" key="2">
    <source>
        <dbReference type="EMBL" id="RDX40489.1"/>
    </source>
</evidence>
<evidence type="ECO:0000313" key="3">
    <source>
        <dbReference type="Proteomes" id="UP000256964"/>
    </source>
</evidence>
<name>A0A371CJN7_9APHY</name>
<dbReference type="STRING" id="139420.A0A371CJN7"/>
<protein>
    <submittedName>
        <fullName evidence="2">Uncharacterized protein</fullName>
    </submittedName>
</protein>
<reference evidence="2 3" key="1">
    <citation type="journal article" date="2018" name="Biotechnol. Biofuels">
        <title>Integrative visual omics of the white-rot fungus Polyporus brumalis exposes the biotechnological potential of its oxidative enzymes for delignifying raw plant biomass.</title>
        <authorList>
            <person name="Miyauchi S."/>
            <person name="Rancon A."/>
            <person name="Drula E."/>
            <person name="Hage H."/>
            <person name="Chaduli D."/>
            <person name="Favel A."/>
            <person name="Grisel S."/>
            <person name="Henrissat B."/>
            <person name="Herpoel-Gimbert I."/>
            <person name="Ruiz-Duenas F.J."/>
            <person name="Chevret D."/>
            <person name="Hainaut M."/>
            <person name="Lin J."/>
            <person name="Wang M."/>
            <person name="Pangilinan J."/>
            <person name="Lipzen A."/>
            <person name="Lesage-Meessen L."/>
            <person name="Navarro D."/>
            <person name="Riley R."/>
            <person name="Grigoriev I.V."/>
            <person name="Zhou S."/>
            <person name="Raouche S."/>
            <person name="Rosso M.N."/>
        </authorList>
    </citation>
    <scope>NUCLEOTIDE SEQUENCE [LARGE SCALE GENOMIC DNA]</scope>
    <source>
        <strain evidence="2 3">BRFM 1820</strain>
    </source>
</reference>
<sequence length="408" mass="45709">MPHNSSGDSSSIPGRVPSQSVSPSPANYRDDVRPPLMSDLGVNHSPPARQDPRLVTQLGIFVDRMANHAELDAKHRNILHSFKEFVLDMPPTHWRATVSLQATVLQAVQAAQSLRDEVHAFKIEAHQATQRARAHFTLSSDQEAEIRALCKARVFEPHRTDYDIAENVRDTLKDADQYPMLAEAFKSKKGETAVLRYARSEGAYARNLFREVLRDSIYDPQERCSLTVCTRRLAKKLVNGAEISAETIINVAILRRFCREHPDLLDREELPPSNEDLDGDDSNQQSNHRGRRKRPRHGEAFWDVVSNFFAVHDKKWGRDIHSEGWSTYVDECIQQERMLFPDDPISSLPQLSTPPAAVQRLVAPGCAPAPTLAASTIRLVQTLIFTDAVAVLGDVKLSLLRPIGTPPS</sequence>
<feature type="compositionally biased region" description="Polar residues" evidence="1">
    <location>
        <begin position="1"/>
        <end position="25"/>
    </location>
</feature>
<dbReference type="OrthoDB" id="2749525at2759"/>
<dbReference type="EMBL" id="KZ857552">
    <property type="protein sequence ID" value="RDX40489.1"/>
    <property type="molecule type" value="Genomic_DNA"/>
</dbReference>
<feature type="region of interest" description="Disordered" evidence="1">
    <location>
        <begin position="267"/>
        <end position="295"/>
    </location>
</feature>
<dbReference type="Proteomes" id="UP000256964">
    <property type="component" value="Unassembled WGS sequence"/>
</dbReference>
<evidence type="ECO:0000256" key="1">
    <source>
        <dbReference type="SAM" id="MobiDB-lite"/>
    </source>
</evidence>
<gene>
    <name evidence="2" type="ORF">OH76DRAFT_1490226</name>
</gene>
<accession>A0A371CJN7</accession>
<feature type="region of interest" description="Disordered" evidence="1">
    <location>
        <begin position="1"/>
        <end position="51"/>
    </location>
</feature>
<keyword evidence="3" id="KW-1185">Reference proteome</keyword>
<organism evidence="2 3">
    <name type="scientific">Lentinus brumalis</name>
    <dbReference type="NCBI Taxonomy" id="2498619"/>
    <lineage>
        <taxon>Eukaryota</taxon>
        <taxon>Fungi</taxon>
        <taxon>Dikarya</taxon>
        <taxon>Basidiomycota</taxon>
        <taxon>Agaricomycotina</taxon>
        <taxon>Agaricomycetes</taxon>
        <taxon>Polyporales</taxon>
        <taxon>Polyporaceae</taxon>
        <taxon>Lentinus</taxon>
    </lineage>
</organism>
<dbReference type="AlphaFoldDB" id="A0A371CJN7"/>
<proteinExistence type="predicted"/>